<organism evidence="2 3">
    <name type="scientific">Actinomadura craniellae</name>
    <dbReference type="NCBI Taxonomy" id="2231787"/>
    <lineage>
        <taxon>Bacteria</taxon>
        <taxon>Bacillati</taxon>
        <taxon>Actinomycetota</taxon>
        <taxon>Actinomycetes</taxon>
        <taxon>Streptosporangiales</taxon>
        <taxon>Thermomonosporaceae</taxon>
        <taxon>Actinomadura</taxon>
    </lineage>
</organism>
<dbReference type="AlphaFoldDB" id="A0A365GZW1"/>
<dbReference type="PROSITE" id="PS50995">
    <property type="entry name" value="HTH_MARR_2"/>
    <property type="match status" value="1"/>
</dbReference>
<dbReference type="SUPFAM" id="SSF46785">
    <property type="entry name" value="Winged helix' DNA-binding domain"/>
    <property type="match status" value="1"/>
</dbReference>
<dbReference type="Pfam" id="PF12802">
    <property type="entry name" value="MarR_2"/>
    <property type="match status" value="1"/>
</dbReference>
<dbReference type="Gene3D" id="1.10.10.10">
    <property type="entry name" value="Winged helix-like DNA-binding domain superfamily/Winged helix DNA-binding domain"/>
    <property type="match status" value="1"/>
</dbReference>
<dbReference type="Proteomes" id="UP000251891">
    <property type="component" value="Unassembled WGS sequence"/>
</dbReference>
<comment type="caution">
    <text evidence="2">The sequence shown here is derived from an EMBL/GenBank/DDBJ whole genome shotgun (WGS) entry which is preliminary data.</text>
</comment>
<proteinExistence type="predicted"/>
<dbReference type="InterPro" id="IPR039422">
    <property type="entry name" value="MarR/SlyA-like"/>
</dbReference>
<reference evidence="2 3" key="1">
    <citation type="submission" date="2018-06" db="EMBL/GenBank/DDBJ databases">
        <title>Actinomadura craniellae sp. nov. isolated from marine sponge Craniella sp.</title>
        <authorList>
            <person name="Li L."/>
            <person name="Xu Q.H."/>
            <person name="Lin H.W."/>
            <person name="Lu Y.H."/>
        </authorList>
    </citation>
    <scope>NUCLEOTIDE SEQUENCE [LARGE SCALE GENOMIC DNA]</scope>
    <source>
        <strain evidence="2 3">LHW63021</strain>
    </source>
</reference>
<dbReference type="GO" id="GO:0006950">
    <property type="term" value="P:response to stress"/>
    <property type="evidence" value="ECO:0007669"/>
    <property type="project" value="TreeGrafter"/>
</dbReference>
<gene>
    <name evidence="2" type="ORF">DPM19_24730</name>
</gene>
<feature type="domain" description="HTH marR-type" evidence="1">
    <location>
        <begin position="40"/>
        <end position="174"/>
    </location>
</feature>
<dbReference type="GO" id="GO:0003700">
    <property type="term" value="F:DNA-binding transcription factor activity"/>
    <property type="evidence" value="ECO:0007669"/>
    <property type="project" value="InterPro"/>
</dbReference>
<name>A0A365GZW1_9ACTN</name>
<dbReference type="EMBL" id="QLYX01000013">
    <property type="protein sequence ID" value="RAY12360.1"/>
    <property type="molecule type" value="Genomic_DNA"/>
</dbReference>
<evidence type="ECO:0000313" key="2">
    <source>
        <dbReference type="EMBL" id="RAY12360.1"/>
    </source>
</evidence>
<dbReference type="InterPro" id="IPR000835">
    <property type="entry name" value="HTH_MarR-typ"/>
</dbReference>
<dbReference type="InterPro" id="IPR036388">
    <property type="entry name" value="WH-like_DNA-bd_sf"/>
</dbReference>
<dbReference type="PANTHER" id="PTHR33164">
    <property type="entry name" value="TRANSCRIPTIONAL REGULATOR, MARR FAMILY"/>
    <property type="match status" value="1"/>
</dbReference>
<accession>A0A365GZW1</accession>
<sequence length="187" mass="19677">MAPSSWGRESFLPGEEVRGAAARVCHGGRVPVMRHSPRLPPDLPAAVEASAEALIVLWGRAQEALGTHASAPQLRVLLIVARAGPLTINGLAEHLGAIPSSTSRLCDRLEAAGLLVRSTGEHDRREVSVSLTTAGGNLLAELGRRRRDDLAAILARMTPTSQAALLEGLTAFRAAAEDAGEYNELLA</sequence>
<dbReference type="PANTHER" id="PTHR33164:SF94">
    <property type="entry name" value="TRANSCRIPTIONAL REGULATORY PROTEIN-RELATED"/>
    <property type="match status" value="1"/>
</dbReference>
<dbReference type="SMART" id="SM00347">
    <property type="entry name" value="HTH_MARR"/>
    <property type="match status" value="1"/>
</dbReference>
<keyword evidence="3" id="KW-1185">Reference proteome</keyword>
<evidence type="ECO:0000259" key="1">
    <source>
        <dbReference type="PROSITE" id="PS50995"/>
    </source>
</evidence>
<dbReference type="InterPro" id="IPR036390">
    <property type="entry name" value="WH_DNA-bd_sf"/>
</dbReference>
<evidence type="ECO:0000313" key="3">
    <source>
        <dbReference type="Proteomes" id="UP000251891"/>
    </source>
</evidence>
<protein>
    <recommendedName>
        <fullName evidence="1">HTH marR-type domain-containing protein</fullName>
    </recommendedName>
</protein>